<organism evidence="2 3">
    <name type="scientific">Hymenobacter elongatus</name>
    <dbReference type="NCBI Taxonomy" id="877208"/>
    <lineage>
        <taxon>Bacteria</taxon>
        <taxon>Pseudomonadati</taxon>
        <taxon>Bacteroidota</taxon>
        <taxon>Cytophagia</taxon>
        <taxon>Cytophagales</taxon>
        <taxon>Hymenobacteraceae</taxon>
        <taxon>Hymenobacter</taxon>
    </lineage>
</organism>
<dbReference type="PANTHER" id="PTHR46526:SF1">
    <property type="entry name" value="CHORDIN"/>
    <property type="match status" value="1"/>
</dbReference>
<dbReference type="AlphaFoldDB" id="A0A4Z0PK82"/>
<evidence type="ECO:0000313" key="3">
    <source>
        <dbReference type="Proteomes" id="UP000297739"/>
    </source>
</evidence>
<dbReference type="SMART" id="SM00754">
    <property type="entry name" value="CHRD"/>
    <property type="match status" value="4"/>
</dbReference>
<reference evidence="2 3" key="1">
    <citation type="submission" date="2019-04" db="EMBL/GenBank/DDBJ databases">
        <authorList>
            <person name="Feng G."/>
            <person name="Zhang J."/>
            <person name="Zhu H."/>
        </authorList>
    </citation>
    <scope>NUCLEOTIDE SEQUENCE [LARGE SCALE GENOMIC DNA]</scope>
    <source>
        <strain evidence="2 3">JCM 17223</strain>
    </source>
</reference>
<dbReference type="Pfam" id="PF07452">
    <property type="entry name" value="CHRD"/>
    <property type="match status" value="4"/>
</dbReference>
<dbReference type="NCBIfam" id="TIGR04183">
    <property type="entry name" value="Por_Secre_tail"/>
    <property type="match status" value="1"/>
</dbReference>
<feature type="domain" description="CHRD" evidence="1">
    <location>
        <begin position="399"/>
        <end position="536"/>
    </location>
</feature>
<keyword evidence="3" id="KW-1185">Reference proteome</keyword>
<dbReference type="GO" id="GO:0036122">
    <property type="term" value="F:BMP binding"/>
    <property type="evidence" value="ECO:0007669"/>
    <property type="project" value="TreeGrafter"/>
</dbReference>
<sequence length="633" mass="66753">MRKHLTLFLTGLLMLASGIVRADHLRPHLLMSAKLEGAQEVPAVATAARGVASFTMNPTRDTLFITASFVGLSGPITGAHVHLGARGISGPIVSGLVFMLKGNRLQGFLTGSEFDVSKRRKYLLGAYYINIHTAANPGGEIRGQIELEKDFAYITQLSGPGAVPAVSTMASGFGAFALSQDKTKIKFQTVVRGLSGAITGVELRDATNTTAGTLALPLTSFINSNNRNAIAGEIPTTPALLTAFEAGMLYLNVTTAANAGGEIRGRIFQDRNNINFDARLDSSQVVGGRSSLGMGIAILRLSPTLDSMTVFATYAGLSGPVTSAILYTAPVGQATSPAVRASNELVTLIQNDFLGVIFTGLNAGNGALGRDLLAGNINLQLATAALPNGEIRGQVYRLAREGYTFALNGTQERPNPVNSPGYGSGLVSIDRDQSNAHFMLSWGGLTGPAQAGHFHTGLRTQAGPVVFELTPFFNSTTAPTAAEGYWQPTANGAPNAARPFTLRRSVQFRRDSMYVNLHTAQFPGGEIRGQVFRGARNLQLVLKTQSAALAAETFASYPSPFQNEVTLTFEARSAGAGIVQVSDVLGRSVVTQSIQVRPGANAHRIALPQVKPGMYLVTVAAAGAKVITRIVKE</sequence>
<name>A0A4Z0PK82_9BACT</name>
<dbReference type="Proteomes" id="UP000297739">
    <property type="component" value="Unassembled WGS sequence"/>
</dbReference>
<dbReference type="OrthoDB" id="571052at2"/>
<dbReference type="RefSeq" id="WP_135498197.1">
    <property type="nucleotide sequence ID" value="NZ_SRLD01000023.1"/>
</dbReference>
<dbReference type="InterPro" id="IPR052278">
    <property type="entry name" value="Chordin-like_regulators"/>
</dbReference>
<dbReference type="Pfam" id="PF18962">
    <property type="entry name" value="Por_Secre_tail"/>
    <property type="match status" value="1"/>
</dbReference>
<dbReference type="InterPro" id="IPR010895">
    <property type="entry name" value="CHRD"/>
</dbReference>
<dbReference type="PANTHER" id="PTHR46526">
    <property type="entry name" value="CHORDIN"/>
    <property type="match status" value="1"/>
</dbReference>
<feature type="domain" description="CHRD" evidence="1">
    <location>
        <begin position="149"/>
        <end position="272"/>
    </location>
</feature>
<dbReference type="GO" id="GO:0005615">
    <property type="term" value="C:extracellular space"/>
    <property type="evidence" value="ECO:0007669"/>
    <property type="project" value="TreeGrafter"/>
</dbReference>
<dbReference type="PROSITE" id="PS50933">
    <property type="entry name" value="CHRD"/>
    <property type="match status" value="2"/>
</dbReference>
<dbReference type="InterPro" id="IPR026444">
    <property type="entry name" value="Secre_tail"/>
</dbReference>
<evidence type="ECO:0000313" key="2">
    <source>
        <dbReference type="EMBL" id="TGE15469.1"/>
    </source>
</evidence>
<accession>A0A4Z0PK82</accession>
<dbReference type="EMBL" id="SRLD01000023">
    <property type="protein sequence ID" value="TGE15469.1"/>
    <property type="molecule type" value="Genomic_DNA"/>
</dbReference>
<gene>
    <name evidence="2" type="ORF">E5J99_12785</name>
</gene>
<comment type="caution">
    <text evidence="2">The sequence shown here is derived from an EMBL/GenBank/DDBJ whole genome shotgun (WGS) entry which is preliminary data.</text>
</comment>
<evidence type="ECO:0000259" key="1">
    <source>
        <dbReference type="PROSITE" id="PS50933"/>
    </source>
</evidence>
<proteinExistence type="predicted"/>
<protein>
    <submittedName>
        <fullName evidence="2">CHRD domain-containing protein</fullName>
    </submittedName>
</protein>